<keyword evidence="2" id="KW-0472">Membrane</keyword>
<evidence type="ECO:0000313" key="3">
    <source>
        <dbReference type="EMBL" id="MFD2258288.1"/>
    </source>
</evidence>
<reference evidence="4" key="1">
    <citation type="journal article" date="2019" name="Int. J. Syst. Evol. Microbiol.">
        <title>The Global Catalogue of Microorganisms (GCM) 10K type strain sequencing project: providing services to taxonomists for standard genome sequencing and annotation.</title>
        <authorList>
            <consortium name="The Broad Institute Genomics Platform"/>
            <consortium name="The Broad Institute Genome Sequencing Center for Infectious Disease"/>
            <person name="Wu L."/>
            <person name="Ma J."/>
        </authorList>
    </citation>
    <scope>NUCLEOTIDE SEQUENCE [LARGE SCALE GENOMIC DNA]</scope>
    <source>
        <strain evidence="4">KCTC 23707</strain>
    </source>
</reference>
<evidence type="ECO:0000256" key="1">
    <source>
        <dbReference type="SAM" id="MobiDB-lite"/>
    </source>
</evidence>
<gene>
    <name evidence="3" type="ORF">ACFSMZ_00710</name>
</gene>
<proteinExistence type="predicted"/>
<evidence type="ECO:0000256" key="2">
    <source>
        <dbReference type="SAM" id="Phobius"/>
    </source>
</evidence>
<feature type="region of interest" description="Disordered" evidence="1">
    <location>
        <begin position="75"/>
        <end position="98"/>
    </location>
</feature>
<feature type="transmembrane region" description="Helical" evidence="2">
    <location>
        <begin position="20"/>
        <end position="38"/>
    </location>
</feature>
<dbReference type="RefSeq" id="WP_345098376.1">
    <property type="nucleotide sequence ID" value="NZ_BAABGS010000015.1"/>
</dbReference>
<keyword evidence="2" id="KW-0812">Transmembrane</keyword>
<dbReference type="Proteomes" id="UP001597373">
    <property type="component" value="Unassembled WGS sequence"/>
</dbReference>
<name>A0ABW5DCQ3_9HYPH</name>
<organism evidence="3 4">
    <name type="scientific">Chelativorans composti</name>
    <dbReference type="NCBI Taxonomy" id="768533"/>
    <lineage>
        <taxon>Bacteria</taxon>
        <taxon>Pseudomonadati</taxon>
        <taxon>Pseudomonadota</taxon>
        <taxon>Alphaproteobacteria</taxon>
        <taxon>Hyphomicrobiales</taxon>
        <taxon>Phyllobacteriaceae</taxon>
        <taxon>Chelativorans</taxon>
    </lineage>
</organism>
<comment type="caution">
    <text evidence="3">The sequence shown here is derived from an EMBL/GenBank/DDBJ whole genome shotgun (WGS) entry which is preliminary data.</text>
</comment>
<evidence type="ECO:0000313" key="4">
    <source>
        <dbReference type="Proteomes" id="UP001597373"/>
    </source>
</evidence>
<sequence>MPRRPPNQEERGNYDDLAALLPIFGAVLLTPAIANLFHTGTSLFGLPLDMLYVFAVWILLIAGAWWLSRRLPQITPPDDPSQDLKVPPELPSADSRSE</sequence>
<dbReference type="EMBL" id="JBHUIR010000004">
    <property type="protein sequence ID" value="MFD2258288.1"/>
    <property type="molecule type" value="Genomic_DNA"/>
</dbReference>
<protein>
    <submittedName>
        <fullName evidence="3">Uncharacterized protein</fullName>
    </submittedName>
</protein>
<accession>A0ABW5DCQ3</accession>
<keyword evidence="2" id="KW-1133">Transmembrane helix</keyword>
<keyword evidence="4" id="KW-1185">Reference proteome</keyword>
<feature type="transmembrane region" description="Helical" evidence="2">
    <location>
        <begin position="50"/>
        <end position="67"/>
    </location>
</feature>